<dbReference type="FunFam" id="3.30.160.60:FF:002117">
    <property type="entry name" value="Zinc finger protein 142"/>
    <property type="match status" value="1"/>
</dbReference>
<feature type="domain" description="C2H2-type" evidence="12">
    <location>
        <begin position="1406"/>
        <end position="1433"/>
    </location>
</feature>
<feature type="domain" description="C2H2-type" evidence="12">
    <location>
        <begin position="208"/>
        <end position="230"/>
    </location>
</feature>
<evidence type="ECO:0000256" key="5">
    <source>
        <dbReference type="ARBA" id="ARBA00022833"/>
    </source>
</evidence>
<feature type="domain" description="C2H2-type" evidence="12">
    <location>
        <begin position="1067"/>
        <end position="1095"/>
    </location>
</feature>
<dbReference type="FunFam" id="3.30.160.60:FF:000322">
    <property type="entry name" value="GDNF-inducible zinc finger protein 1"/>
    <property type="match status" value="1"/>
</dbReference>
<feature type="domain" description="C2H2-type" evidence="12">
    <location>
        <begin position="354"/>
        <end position="381"/>
    </location>
</feature>
<evidence type="ECO:0000313" key="14">
    <source>
        <dbReference type="Proteomes" id="UP000001038"/>
    </source>
</evidence>
<dbReference type="PROSITE" id="PS50157">
    <property type="entry name" value="ZINC_FINGER_C2H2_2"/>
    <property type="match status" value="18"/>
</dbReference>
<evidence type="ECO:0000259" key="12">
    <source>
        <dbReference type="PROSITE" id="PS50157"/>
    </source>
</evidence>
<accession>H2MIY4</accession>
<feature type="domain" description="C2H2-type" evidence="12">
    <location>
        <begin position="811"/>
        <end position="842"/>
    </location>
</feature>
<dbReference type="InterPro" id="IPR057828">
    <property type="entry name" value="Znf_C2H2_ZNF142_13th"/>
</dbReference>
<feature type="domain" description="C2H2-type" evidence="12">
    <location>
        <begin position="410"/>
        <end position="437"/>
    </location>
</feature>
<keyword evidence="3" id="KW-0677">Repeat</keyword>
<dbReference type="PROSITE" id="PS00028">
    <property type="entry name" value="ZINC_FINGER_C2H2_1"/>
    <property type="match status" value="14"/>
</dbReference>
<feature type="domain" description="C2H2-type" evidence="12">
    <location>
        <begin position="1293"/>
        <end position="1320"/>
    </location>
</feature>
<dbReference type="GO" id="GO:0008270">
    <property type="term" value="F:zinc ion binding"/>
    <property type="evidence" value="ECO:0007669"/>
    <property type="project" value="UniProtKB-KW"/>
</dbReference>
<evidence type="ECO:0000256" key="10">
    <source>
        <dbReference type="PROSITE-ProRule" id="PRU00042"/>
    </source>
</evidence>
<dbReference type="SUPFAM" id="SSF57667">
    <property type="entry name" value="beta-beta-alpha zinc fingers"/>
    <property type="match status" value="11"/>
</dbReference>
<evidence type="ECO:0000256" key="1">
    <source>
        <dbReference type="ARBA" id="ARBA00004123"/>
    </source>
</evidence>
<dbReference type="SMART" id="SM00355">
    <property type="entry name" value="ZnF_C2H2"/>
    <property type="match status" value="35"/>
</dbReference>
<dbReference type="InterPro" id="IPR056438">
    <property type="entry name" value="Znf-C2H2_CTCF"/>
</dbReference>
<feature type="domain" description="C2H2-type" evidence="12">
    <location>
        <begin position="1265"/>
        <end position="1292"/>
    </location>
</feature>
<reference evidence="13 14" key="1">
    <citation type="journal article" date="2007" name="Nature">
        <title>The medaka draft genome and insights into vertebrate genome evolution.</title>
        <authorList>
            <person name="Kasahara M."/>
            <person name="Naruse K."/>
            <person name="Sasaki S."/>
            <person name="Nakatani Y."/>
            <person name="Qu W."/>
            <person name="Ahsan B."/>
            <person name="Yamada T."/>
            <person name="Nagayasu Y."/>
            <person name="Doi K."/>
            <person name="Kasai Y."/>
            <person name="Jindo T."/>
            <person name="Kobayashi D."/>
            <person name="Shimada A."/>
            <person name="Toyoda A."/>
            <person name="Kuroki Y."/>
            <person name="Fujiyama A."/>
            <person name="Sasaki T."/>
            <person name="Shimizu A."/>
            <person name="Asakawa S."/>
            <person name="Shimizu N."/>
            <person name="Hashimoto S."/>
            <person name="Yang J."/>
            <person name="Lee Y."/>
            <person name="Matsushima K."/>
            <person name="Sugano S."/>
            <person name="Sakaizumi M."/>
            <person name="Narita T."/>
            <person name="Ohishi K."/>
            <person name="Haga S."/>
            <person name="Ohta F."/>
            <person name="Nomoto H."/>
            <person name="Nogata K."/>
            <person name="Morishita T."/>
            <person name="Endo T."/>
            <person name="Shin-I T."/>
            <person name="Takeda H."/>
            <person name="Morishita S."/>
            <person name="Kohara Y."/>
        </authorList>
    </citation>
    <scope>NUCLEOTIDE SEQUENCE [LARGE SCALE GENOMIC DNA]</scope>
    <source>
        <strain evidence="13 14">Hd-rR</strain>
    </source>
</reference>
<dbReference type="GO" id="GO:0005634">
    <property type="term" value="C:nucleus"/>
    <property type="evidence" value="ECO:0007669"/>
    <property type="project" value="UniProtKB-SubCell"/>
</dbReference>
<keyword evidence="6" id="KW-0805">Transcription regulation</keyword>
<sequence>MEGHRESHLPFGCFCCPFVAKSAKALRDHLVDCNRLYNNPEGTQNRYTNSFSFLLIEYVENCVRILPSFLGSQTKSTPTPKGPKRSKRKLEVGLKTILLCLLEYLAEGAESVYRTHTCPKCRRCFKMRSHLQEHLRLHFPDPSLQCPTCQRFFTSRTKLRVHRLREAGEKTQCCSMCEYTAVERNAIRRHLASVHTDEAECVAKNPSFVCPSCGKNFTQARALKAHMKTHNIPSDSRSLACFHEGCSFQTFLRKELIIHAAEMHGVKAVECRHHACAAIFQSEAHMEAHHQKHLAYHCTECEFSCSNKTVFLRHQRDGHPGKEELCCSFCSFVTFNPVEFEQHLGHLHANEKIHHCSQCSYSTSHKRGLKRHMLMHSGEKPHKCTLCDFRCRDESYLSKHMLTHSDDKNFMCSECGYVTKWKHYLTVHMRKHAGDLRYSCDQCQYRCHRPDQLTSHKLRHQAKSLMCEVCAYTCKRKSELRNHMLAKHSVGEKHLAVHKCKYCAYSTLHRQALQNHENCKHTKLKEFHCALCVYSSFSSISLFLHKKKAHDYVPGDKKWLENYAAKEKERAAAELLQDFYMKPTLDPDQSEESSLMEPASSGAPDRRESAEHYQSWESTATPLPVDSVVDVVPQEDSHQYVSDGPPERYCTLVLSTLTSTTSSSLEENCESTPTLYDNKSHALQENVNFSTLMSSSEEDSAAVQTGACEQKDSEDSCEHLIDASPPVKHTECQISTPEEENSTLQHNMHLKAMKKHDMDQAETMVPEGHVKMLVVQSETTYQCDKCSYVTCKERAFRHHHQALCHKKMKEHTCQTCGVQFKQRRGLHNHLRRTCPSHSRKAFLQDSNPCQAANAVSTEGYEEPKGIDGHRRSNEIKRNVFLQEKNTYIKKKGAFICRLCRFTSGTLQTVRQHMLTHRETYKKIENQTSAEMVSKYLLPRRRKGHAEKNMDGPQMGQVFRCPNCAFRCSEKNLLDNHEETGCMKAGEVQCTECSFVAASKVSLTRHVLYTHKKKVFFDAKWQRLRCQHCAFSCRHKGIMERHILLKHKSARHTTTKKDESLRSGIRRYCCNMCDFSAQTPHRLRRHSHRCHSGDLPHVCTHCDAPFSSDIALRNHCQRSHSIQVSFSCKQCDFTCARDGLLKAHQQSKHPRVKCTTCQKSFETEKSLEIHQRAHHVHQCQSCPFSSKTKQLLADHLLSKHEEGSPESKPLKCSICPFWCRHHLVLEQHLRSHGSKRMYKCTDCQYSTRNKQKITWHIRIHTGEKPYSCEQCTYTCADPSRLKLHMRVHQKEKKYLCPDCDYKCKWATQLKYHMTKHTGEKPYACDQCDYRTNRADALRAHRDTQHCDARSYVCEKCGKAFKTSFILKTHQRKHIAGRPYTCGVCQKAFRWPAGLRHHYLSHTKQQPFRCRHCSYRAKQRFQVVKHLQRHHPEMPTEQGVVKDSEAGTLTLKEALQGTLDEKAATPVIGEEKTAMREARKI</sequence>
<dbReference type="Bgee" id="ENSORLG00000014849">
    <property type="expression patterns" value="Expressed in testis and 12 other cell types or tissues"/>
</dbReference>
<dbReference type="PANTHER" id="PTHR24379">
    <property type="entry name" value="KRAB AND ZINC FINGER DOMAIN-CONTAINING"/>
    <property type="match status" value="1"/>
</dbReference>
<keyword evidence="14" id="KW-1185">Reference proteome</keyword>
<dbReference type="HOGENOM" id="CLU_001774_0_0_1"/>
<reference evidence="13" key="2">
    <citation type="submission" date="2025-08" db="UniProtKB">
        <authorList>
            <consortium name="Ensembl"/>
        </authorList>
    </citation>
    <scope>IDENTIFICATION</scope>
    <source>
        <strain evidence="13">Hd-rR</strain>
    </source>
</reference>
<dbReference type="GO" id="GO:0043565">
    <property type="term" value="F:sequence-specific DNA binding"/>
    <property type="evidence" value="ECO:0007669"/>
    <property type="project" value="UniProtKB-ARBA"/>
</dbReference>
<evidence type="ECO:0000256" key="11">
    <source>
        <dbReference type="SAM" id="MobiDB-lite"/>
    </source>
</evidence>
<feature type="region of interest" description="Disordered" evidence="11">
    <location>
        <begin position="586"/>
        <end position="619"/>
    </location>
</feature>
<name>H2MIY4_ORYLA</name>
<keyword evidence="4 10" id="KW-0863">Zinc-finger</keyword>
<evidence type="ECO:0000256" key="7">
    <source>
        <dbReference type="ARBA" id="ARBA00023125"/>
    </source>
</evidence>
<dbReference type="FunFam" id="3.30.160.60:FF:000614">
    <property type="entry name" value="Zinc finger protein 142"/>
    <property type="match status" value="1"/>
</dbReference>
<feature type="domain" description="C2H2-type" evidence="12">
    <location>
        <begin position="1151"/>
        <end position="1173"/>
    </location>
</feature>
<feature type="domain" description="C2H2-type" evidence="12">
    <location>
        <begin position="144"/>
        <end position="171"/>
    </location>
</feature>
<comment type="subcellular location">
    <subcellularLocation>
        <location evidence="1">Nucleus</location>
    </subcellularLocation>
</comment>
<dbReference type="InterPro" id="IPR013087">
    <property type="entry name" value="Znf_C2H2_type"/>
</dbReference>
<feature type="domain" description="C2H2-type" evidence="12">
    <location>
        <begin position="296"/>
        <end position="324"/>
    </location>
</feature>
<dbReference type="GO" id="GO:0045893">
    <property type="term" value="P:positive regulation of DNA-templated transcription"/>
    <property type="evidence" value="ECO:0007669"/>
    <property type="project" value="UniProtKB-ARBA"/>
</dbReference>
<dbReference type="Pfam" id="PF00096">
    <property type="entry name" value="zf-C2H2"/>
    <property type="match status" value="3"/>
</dbReference>
<evidence type="ECO:0000256" key="3">
    <source>
        <dbReference type="ARBA" id="ARBA00022737"/>
    </source>
</evidence>
<protein>
    <submittedName>
        <fullName evidence="13">Zinc finger protein 142</fullName>
    </submittedName>
</protein>
<feature type="domain" description="C2H2-type" evidence="12">
    <location>
        <begin position="498"/>
        <end position="526"/>
    </location>
</feature>
<evidence type="ECO:0000256" key="6">
    <source>
        <dbReference type="ARBA" id="ARBA00023015"/>
    </source>
</evidence>
<dbReference type="GeneTree" id="ENSGT00940000163074"/>
<evidence type="ECO:0000313" key="13">
    <source>
        <dbReference type="Ensembl" id="ENSORLP00000018617.2"/>
    </source>
</evidence>
<dbReference type="Proteomes" id="UP000001038">
    <property type="component" value="Chromosome 21"/>
</dbReference>
<reference evidence="13" key="3">
    <citation type="submission" date="2025-09" db="UniProtKB">
        <authorList>
            <consortium name="Ensembl"/>
        </authorList>
    </citation>
    <scope>IDENTIFICATION</scope>
    <source>
        <strain evidence="13">Hd-rR</strain>
    </source>
</reference>
<feature type="domain" description="C2H2-type" evidence="12">
    <location>
        <begin position="1378"/>
        <end position="1405"/>
    </location>
</feature>
<keyword evidence="9" id="KW-0539">Nucleus</keyword>
<dbReference type="GO" id="GO:0005694">
    <property type="term" value="C:chromosome"/>
    <property type="evidence" value="ECO:0007669"/>
    <property type="project" value="UniProtKB-ARBA"/>
</dbReference>
<feature type="domain" description="C2H2-type" evidence="12">
    <location>
        <begin position="1237"/>
        <end position="1264"/>
    </location>
</feature>
<dbReference type="FunFam" id="3.30.160.60:FF:001732">
    <property type="entry name" value="Zgc:162936"/>
    <property type="match status" value="1"/>
</dbReference>
<dbReference type="Ensembl" id="ENSORLT00000018618.2">
    <property type="protein sequence ID" value="ENSORLP00000018617.2"/>
    <property type="gene ID" value="ENSORLG00000014849.2"/>
</dbReference>
<feature type="domain" description="C2H2-type" evidence="12">
    <location>
        <begin position="382"/>
        <end position="409"/>
    </location>
</feature>
<organism evidence="13 14">
    <name type="scientific">Oryzias latipes</name>
    <name type="common">Japanese rice fish</name>
    <name type="synonym">Japanese killifish</name>
    <dbReference type="NCBI Taxonomy" id="8090"/>
    <lineage>
        <taxon>Eukaryota</taxon>
        <taxon>Metazoa</taxon>
        <taxon>Chordata</taxon>
        <taxon>Craniata</taxon>
        <taxon>Vertebrata</taxon>
        <taxon>Euteleostomi</taxon>
        <taxon>Actinopterygii</taxon>
        <taxon>Neopterygii</taxon>
        <taxon>Teleostei</taxon>
        <taxon>Neoteleostei</taxon>
        <taxon>Acanthomorphata</taxon>
        <taxon>Ovalentaria</taxon>
        <taxon>Atherinomorphae</taxon>
        <taxon>Beloniformes</taxon>
        <taxon>Adrianichthyidae</taxon>
        <taxon>Oryziinae</taxon>
        <taxon>Oryzias</taxon>
    </lineage>
</organism>
<dbReference type="PANTHER" id="PTHR24379:SF121">
    <property type="entry name" value="C2H2-TYPE DOMAIN-CONTAINING PROTEIN"/>
    <property type="match status" value="1"/>
</dbReference>
<keyword evidence="8" id="KW-0804">Transcription</keyword>
<dbReference type="FunFam" id="3.30.160.60:FF:001657">
    <property type="entry name" value="Zinc finger protein 142"/>
    <property type="match status" value="1"/>
</dbReference>
<dbReference type="FunFam" id="3.30.160.60:FF:002452">
    <property type="entry name" value="zinc finger protein 142 isoform X4"/>
    <property type="match status" value="1"/>
</dbReference>
<keyword evidence="2" id="KW-0479">Metal-binding</keyword>
<dbReference type="Gene3D" id="3.30.160.60">
    <property type="entry name" value="Classic Zinc Finger"/>
    <property type="match status" value="18"/>
</dbReference>
<evidence type="ECO:0000256" key="9">
    <source>
        <dbReference type="ARBA" id="ARBA00023242"/>
    </source>
</evidence>
<feature type="domain" description="C2H2-type" evidence="12">
    <location>
        <begin position="116"/>
        <end position="143"/>
    </location>
</feature>
<dbReference type="Pfam" id="PF13909">
    <property type="entry name" value="zf-H2C2_5"/>
    <property type="match status" value="2"/>
</dbReference>
<dbReference type="Pfam" id="PF23611">
    <property type="entry name" value="zf-C2H2_16"/>
    <property type="match status" value="1"/>
</dbReference>
<keyword evidence="7" id="KW-0238">DNA-binding</keyword>
<evidence type="ECO:0000256" key="4">
    <source>
        <dbReference type="ARBA" id="ARBA00022771"/>
    </source>
</evidence>
<keyword evidence="5" id="KW-0862">Zinc</keyword>
<feature type="domain" description="C2H2-type" evidence="12">
    <location>
        <begin position="1321"/>
        <end position="1349"/>
    </location>
</feature>
<dbReference type="eggNOG" id="KOG1721">
    <property type="taxonomic scope" value="Eukaryota"/>
</dbReference>
<evidence type="ECO:0000256" key="2">
    <source>
        <dbReference type="ARBA" id="ARBA00022723"/>
    </source>
</evidence>
<dbReference type="Pfam" id="PF23574">
    <property type="entry name" value="zf-C2H2_ZNF142_18"/>
    <property type="match status" value="1"/>
</dbReference>
<dbReference type="FunFam" id="3.30.160.60:FF:001062">
    <property type="entry name" value="Zinc finger protein 142"/>
    <property type="match status" value="1"/>
</dbReference>
<feature type="domain" description="C2H2-type" evidence="12">
    <location>
        <begin position="1350"/>
        <end position="1377"/>
    </location>
</feature>
<dbReference type="InterPro" id="IPR036236">
    <property type="entry name" value="Znf_C2H2_sf"/>
</dbReference>
<proteinExistence type="predicted"/>
<gene>
    <name evidence="13" type="primary">ZNF142</name>
    <name evidence="13" type="synonym">znf142</name>
</gene>
<evidence type="ECO:0000256" key="8">
    <source>
        <dbReference type="ARBA" id="ARBA00023163"/>
    </source>
</evidence>
<dbReference type="FunFam" id="3.30.160.60:FF:000012">
    <property type="entry name" value="RB-associated KRAB zinc finger protein-like"/>
    <property type="match status" value="1"/>
</dbReference>